<feature type="domain" description="PPIase FKBP-type" evidence="9">
    <location>
        <begin position="81"/>
        <end position="173"/>
    </location>
</feature>
<organism evidence="10 11">
    <name type="scientific">Knoellia flava</name>
    <dbReference type="NCBI Taxonomy" id="913969"/>
    <lineage>
        <taxon>Bacteria</taxon>
        <taxon>Bacillati</taxon>
        <taxon>Actinomycetota</taxon>
        <taxon>Actinomycetes</taxon>
        <taxon>Micrococcales</taxon>
        <taxon>Intrasporangiaceae</taxon>
        <taxon>Knoellia</taxon>
    </lineage>
</organism>
<accession>A0A8H9KR31</accession>
<evidence type="ECO:0000256" key="3">
    <source>
        <dbReference type="ARBA" id="ARBA00023110"/>
    </source>
</evidence>
<name>A0A8H9KR31_9MICO</name>
<protein>
    <recommendedName>
        <fullName evidence="6">Peptidyl-prolyl cis-trans isomerase</fullName>
        <ecNumber evidence="6">5.2.1.8</ecNumber>
    </recommendedName>
</protein>
<comment type="similarity">
    <text evidence="2 6">Belongs to the FKBP-type PPIase family.</text>
</comment>
<reference evidence="10" key="1">
    <citation type="journal article" date="2014" name="Int. J. Syst. Evol. Microbiol.">
        <title>Complete genome sequence of Corynebacterium casei LMG S-19264T (=DSM 44701T), isolated from a smear-ripened cheese.</title>
        <authorList>
            <consortium name="US DOE Joint Genome Institute (JGI-PGF)"/>
            <person name="Walter F."/>
            <person name="Albersmeier A."/>
            <person name="Kalinowski J."/>
            <person name="Ruckert C."/>
        </authorList>
    </citation>
    <scope>NUCLEOTIDE SEQUENCE</scope>
    <source>
        <strain evidence="10">CGMCC 1.10749</strain>
    </source>
</reference>
<evidence type="ECO:0000256" key="6">
    <source>
        <dbReference type="RuleBase" id="RU003915"/>
    </source>
</evidence>
<feature type="signal peptide" evidence="8">
    <location>
        <begin position="1"/>
        <end position="19"/>
    </location>
</feature>
<evidence type="ECO:0000256" key="7">
    <source>
        <dbReference type="SAM" id="MobiDB-lite"/>
    </source>
</evidence>
<dbReference type="EMBL" id="BMEA01000001">
    <property type="protein sequence ID" value="GGB66565.1"/>
    <property type="molecule type" value="Genomic_DNA"/>
</dbReference>
<feature type="chain" id="PRO_5039085352" description="Peptidyl-prolyl cis-trans isomerase" evidence="8">
    <location>
        <begin position="20"/>
        <end position="315"/>
    </location>
</feature>
<proteinExistence type="inferred from homology"/>
<comment type="caution">
    <text evidence="10">The sequence shown here is derived from an EMBL/GenBank/DDBJ whole genome shotgun (WGS) entry which is preliminary data.</text>
</comment>
<dbReference type="GO" id="GO:0003755">
    <property type="term" value="F:peptidyl-prolyl cis-trans isomerase activity"/>
    <property type="evidence" value="ECO:0007669"/>
    <property type="project" value="UniProtKB-UniRule"/>
</dbReference>
<evidence type="ECO:0000313" key="11">
    <source>
        <dbReference type="Proteomes" id="UP000628079"/>
    </source>
</evidence>
<dbReference type="PROSITE" id="PS51257">
    <property type="entry name" value="PROKAR_LIPOPROTEIN"/>
    <property type="match status" value="1"/>
</dbReference>
<evidence type="ECO:0000256" key="5">
    <source>
        <dbReference type="PROSITE-ProRule" id="PRU00277"/>
    </source>
</evidence>
<dbReference type="PROSITE" id="PS50059">
    <property type="entry name" value="FKBP_PPIASE"/>
    <property type="match status" value="2"/>
</dbReference>
<dbReference type="Proteomes" id="UP000628079">
    <property type="component" value="Unassembled WGS sequence"/>
</dbReference>
<dbReference type="PANTHER" id="PTHR43811">
    <property type="entry name" value="FKBP-TYPE PEPTIDYL-PROLYL CIS-TRANS ISOMERASE FKPA"/>
    <property type="match status" value="1"/>
</dbReference>
<sequence length="315" mass="32083">MSRARFTPFVAALTLGAVALVGCGESTGSGDSEAGSGPLAQVKVEGSDPAKEPTVTIAPKPLKLTGETKRVVTEGQGQAAAKTDMVSIKAQIVNGTDGKVVTSTWKEGQTLGIDLTDQQMLPLFTTQLPGSKPGSRLLIGAPTSDVYGPQGNTNLGLKAEDPILFVVDVVKVSTPLKEAEGAAVAPKAGLPTVKMNPGKAATITMPKTTPPTALVNQPLVTGKGDKVAKGQTIKVAYTGALWRDGKVFDSNATGYPTAIGVGAVVPGWDKAIVGQTVGSRLLLVVPPADGYGAQGQGEIKGTDTMVFVVDILGAV</sequence>
<dbReference type="PANTHER" id="PTHR43811:SF19">
    <property type="entry name" value="39 KDA FK506-BINDING NUCLEAR PROTEIN"/>
    <property type="match status" value="1"/>
</dbReference>
<evidence type="ECO:0000256" key="4">
    <source>
        <dbReference type="ARBA" id="ARBA00023235"/>
    </source>
</evidence>
<dbReference type="AlphaFoldDB" id="A0A8H9KR31"/>
<evidence type="ECO:0000259" key="9">
    <source>
        <dbReference type="PROSITE" id="PS50059"/>
    </source>
</evidence>
<feature type="domain" description="PPIase FKBP-type" evidence="9">
    <location>
        <begin position="230"/>
        <end position="315"/>
    </location>
</feature>
<dbReference type="RefSeq" id="WP_035948311.1">
    <property type="nucleotide sequence ID" value="NZ_BMEA01000001.1"/>
</dbReference>
<gene>
    <name evidence="10" type="ORF">GCM10011314_02160</name>
</gene>
<feature type="region of interest" description="Disordered" evidence="7">
    <location>
        <begin position="26"/>
        <end position="53"/>
    </location>
</feature>
<evidence type="ECO:0000256" key="8">
    <source>
        <dbReference type="SAM" id="SignalP"/>
    </source>
</evidence>
<evidence type="ECO:0000313" key="10">
    <source>
        <dbReference type="EMBL" id="GGB66565.1"/>
    </source>
</evidence>
<dbReference type="GO" id="GO:0000785">
    <property type="term" value="C:chromatin"/>
    <property type="evidence" value="ECO:0007669"/>
    <property type="project" value="TreeGrafter"/>
</dbReference>
<dbReference type="SUPFAM" id="SSF54534">
    <property type="entry name" value="FKBP-like"/>
    <property type="match status" value="2"/>
</dbReference>
<comment type="catalytic activity">
    <reaction evidence="1 5 6">
        <text>[protein]-peptidylproline (omega=180) = [protein]-peptidylproline (omega=0)</text>
        <dbReference type="Rhea" id="RHEA:16237"/>
        <dbReference type="Rhea" id="RHEA-COMP:10747"/>
        <dbReference type="Rhea" id="RHEA-COMP:10748"/>
        <dbReference type="ChEBI" id="CHEBI:83833"/>
        <dbReference type="ChEBI" id="CHEBI:83834"/>
        <dbReference type="EC" id="5.2.1.8"/>
    </reaction>
</comment>
<keyword evidence="4 5" id="KW-0413">Isomerase</keyword>
<reference evidence="10" key="2">
    <citation type="submission" date="2020-09" db="EMBL/GenBank/DDBJ databases">
        <authorList>
            <person name="Sun Q."/>
            <person name="Zhou Y."/>
        </authorList>
    </citation>
    <scope>NUCLEOTIDE SEQUENCE</scope>
    <source>
        <strain evidence="10">CGMCC 1.10749</strain>
    </source>
</reference>
<evidence type="ECO:0000256" key="2">
    <source>
        <dbReference type="ARBA" id="ARBA00006577"/>
    </source>
</evidence>
<dbReference type="Pfam" id="PF00254">
    <property type="entry name" value="FKBP_C"/>
    <property type="match status" value="2"/>
</dbReference>
<evidence type="ECO:0000256" key="1">
    <source>
        <dbReference type="ARBA" id="ARBA00000971"/>
    </source>
</evidence>
<dbReference type="InterPro" id="IPR046357">
    <property type="entry name" value="PPIase_dom_sf"/>
</dbReference>
<dbReference type="InterPro" id="IPR001179">
    <property type="entry name" value="PPIase_FKBP_dom"/>
</dbReference>
<dbReference type="EC" id="5.2.1.8" evidence="6"/>
<keyword evidence="3 5" id="KW-0697">Rotamase</keyword>
<keyword evidence="8" id="KW-0732">Signal</keyword>
<dbReference type="Gene3D" id="3.10.50.40">
    <property type="match status" value="2"/>
</dbReference>